<feature type="compositionally biased region" description="Pro residues" evidence="1">
    <location>
        <begin position="255"/>
        <end position="267"/>
    </location>
</feature>
<feature type="compositionally biased region" description="Pro residues" evidence="1">
    <location>
        <begin position="299"/>
        <end position="312"/>
    </location>
</feature>
<dbReference type="RefSeq" id="WP_023787322.1">
    <property type="nucleotide sequence ID" value="NC_022997.1"/>
</dbReference>
<feature type="signal peptide" evidence="2">
    <location>
        <begin position="1"/>
        <end position="27"/>
    </location>
</feature>
<dbReference type="InterPro" id="IPR008325">
    <property type="entry name" value="EipA-like"/>
</dbReference>
<proteinExistence type="predicted"/>
<feature type="chain" id="PRO_5004740655" description="DUF1134 domain-containing protein" evidence="2">
    <location>
        <begin position="28"/>
        <end position="511"/>
    </location>
</feature>
<protein>
    <recommendedName>
        <fullName evidence="5">DUF1134 domain-containing protein</fullName>
    </recommendedName>
</protein>
<evidence type="ECO:0000256" key="1">
    <source>
        <dbReference type="SAM" id="MobiDB-lite"/>
    </source>
</evidence>
<dbReference type="PATRIC" id="fig|1029756.8.peg.2041"/>
<accession>V5SEZ6</accession>
<dbReference type="KEGG" id="hni:W911_09805"/>
<dbReference type="AlphaFoldDB" id="V5SEZ6"/>
<gene>
    <name evidence="3" type="ORF">W911_09805</name>
</gene>
<evidence type="ECO:0008006" key="5">
    <source>
        <dbReference type="Google" id="ProtNLM"/>
    </source>
</evidence>
<name>V5SEZ6_9HYPH</name>
<sequence length="511" mass="53978">MKTRSRFGLALLGLAMVLALPPSHVRAEEACSVESFGDAVDDSAEALRAFSAETQPRLKQKLQELRDHKGWPDADYEAKGLALVHDQALDGFDAQAGELLGRIDTLGTPDAANPGSASCAKLEELKTSADELMAVMRAKSEHLIARIDREIATSPAGVQPRVAAAEQTPAPAPARLPVAATETSKAPEPQPDLSPIRRTENPRTAPGAVPSTEGAIPEGTGPPAAPSDALPRAETLPKAKTAPDAAPHPEATAPASPPLEPRLPYVPPDLAADPETEPRNESKHESTSSWSTTTAQAVIPPPMMRPVPPPGGQPHDDHSPSYAPPAPGDPPGMPYTLPEDGDVQGEYSDGEPGYSIDEIREVSRGFFGTISTSLASVIEYAFQQSGRPTAYVLGSEGGAAFLAGLRYGEGTLYHRSGARQQVYWHGPSIGYDIGGDGSRTLFLIYSLEEPEALFRRFTGVDGSAYLVGGVGMTLLRGGNVTMAPIRSGLGLRLGASIGYVRFTPRPTWNPF</sequence>
<feature type="compositionally biased region" description="Basic and acidic residues" evidence="1">
    <location>
        <begin position="276"/>
        <end position="286"/>
    </location>
</feature>
<dbReference type="EMBL" id="CP006912">
    <property type="protein sequence ID" value="AHB48620.1"/>
    <property type="molecule type" value="Genomic_DNA"/>
</dbReference>
<dbReference type="STRING" id="1029756.W911_09805"/>
<evidence type="ECO:0000313" key="4">
    <source>
        <dbReference type="Proteomes" id="UP000018542"/>
    </source>
</evidence>
<keyword evidence="2" id="KW-0732">Signal</keyword>
<feature type="compositionally biased region" description="Pro residues" evidence="1">
    <location>
        <begin position="322"/>
        <end position="333"/>
    </location>
</feature>
<dbReference type="Pfam" id="PF06577">
    <property type="entry name" value="EipA"/>
    <property type="match status" value="1"/>
</dbReference>
<keyword evidence="4" id="KW-1185">Reference proteome</keyword>
<reference evidence="3 4" key="1">
    <citation type="journal article" date="2014" name="Genome Announc.">
        <title>Complete Genome Sequence of Hyphomicrobium nitrativorans Strain NL23, a Denitrifying Bacterium Isolated from Biofilm of a Methanol-Fed Denitrification System Treating Seawater at the Montreal Biodome.</title>
        <authorList>
            <person name="Martineau C."/>
            <person name="Villeneuve C."/>
            <person name="Mauffrey F."/>
            <person name="Villemur R."/>
        </authorList>
    </citation>
    <scope>NUCLEOTIDE SEQUENCE [LARGE SCALE GENOMIC DNA]</scope>
    <source>
        <strain evidence="3">NL23</strain>
    </source>
</reference>
<feature type="region of interest" description="Disordered" evidence="1">
    <location>
        <begin position="178"/>
        <end position="350"/>
    </location>
</feature>
<organism evidence="3 4">
    <name type="scientific">Hyphomicrobium nitrativorans NL23</name>
    <dbReference type="NCBI Taxonomy" id="1029756"/>
    <lineage>
        <taxon>Bacteria</taxon>
        <taxon>Pseudomonadati</taxon>
        <taxon>Pseudomonadota</taxon>
        <taxon>Alphaproteobacteria</taxon>
        <taxon>Hyphomicrobiales</taxon>
        <taxon>Hyphomicrobiaceae</taxon>
        <taxon>Hyphomicrobium</taxon>
    </lineage>
</organism>
<evidence type="ECO:0000313" key="3">
    <source>
        <dbReference type="EMBL" id="AHB48620.1"/>
    </source>
</evidence>
<evidence type="ECO:0000256" key="2">
    <source>
        <dbReference type="SAM" id="SignalP"/>
    </source>
</evidence>
<dbReference type="Proteomes" id="UP000018542">
    <property type="component" value="Chromosome"/>
</dbReference>
<dbReference type="HOGENOM" id="CLU_615201_0_0_5"/>